<reference evidence="2" key="1">
    <citation type="submission" date="2022-11" db="UniProtKB">
        <authorList>
            <consortium name="WormBaseParasite"/>
        </authorList>
    </citation>
    <scope>IDENTIFICATION</scope>
</reference>
<dbReference type="AlphaFoldDB" id="A0A915HHH3"/>
<dbReference type="WBParaSite" id="nRc.2.0.1.t00884-RA">
    <property type="protein sequence ID" value="nRc.2.0.1.t00884-RA"/>
    <property type="gene ID" value="nRc.2.0.1.g00884"/>
</dbReference>
<accession>A0A915HHH3</accession>
<sequence>MMQREVIATFKLVEEQAPGNSYCPPHFSNSDIEPEPVPRSWYPGIERKLKTPKKKKNYNEDGELINDLDLYDVLAVWTFGKQIENKDIKEGNWPKGVLQLSNYIREQNTALKDHYKKEISLEIVPIVKEIYKK</sequence>
<keyword evidence="1" id="KW-1185">Reference proteome</keyword>
<protein>
    <submittedName>
        <fullName evidence="2">Uncharacterized protein</fullName>
    </submittedName>
</protein>
<dbReference type="Proteomes" id="UP000887565">
    <property type="component" value="Unplaced"/>
</dbReference>
<name>A0A915HHH3_ROMCU</name>
<evidence type="ECO:0000313" key="1">
    <source>
        <dbReference type="Proteomes" id="UP000887565"/>
    </source>
</evidence>
<proteinExistence type="predicted"/>
<organism evidence="1 2">
    <name type="scientific">Romanomermis culicivorax</name>
    <name type="common">Nematode worm</name>
    <dbReference type="NCBI Taxonomy" id="13658"/>
    <lineage>
        <taxon>Eukaryota</taxon>
        <taxon>Metazoa</taxon>
        <taxon>Ecdysozoa</taxon>
        <taxon>Nematoda</taxon>
        <taxon>Enoplea</taxon>
        <taxon>Dorylaimia</taxon>
        <taxon>Mermithida</taxon>
        <taxon>Mermithoidea</taxon>
        <taxon>Mermithidae</taxon>
        <taxon>Romanomermis</taxon>
    </lineage>
</organism>
<evidence type="ECO:0000313" key="2">
    <source>
        <dbReference type="WBParaSite" id="nRc.2.0.1.t00884-RA"/>
    </source>
</evidence>